<organism evidence="2 3">
    <name type="scientific">Roridomyces roridus</name>
    <dbReference type="NCBI Taxonomy" id="1738132"/>
    <lineage>
        <taxon>Eukaryota</taxon>
        <taxon>Fungi</taxon>
        <taxon>Dikarya</taxon>
        <taxon>Basidiomycota</taxon>
        <taxon>Agaricomycotina</taxon>
        <taxon>Agaricomycetes</taxon>
        <taxon>Agaricomycetidae</taxon>
        <taxon>Agaricales</taxon>
        <taxon>Marasmiineae</taxon>
        <taxon>Mycenaceae</taxon>
        <taxon>Roridomyces</taxon>
    </lineage>
</organism>
<proteinExistence type="predicted"/>
<keyword evidence="3" id="KW-1185">Reference proteome</keyword>
<name>A0AAD7BAL7_9AGAR</name>
<feature type="region of interest" description="Disordered" evidence="1">
    <location>
        <begin position="176"/>
        <end position="196"/>
    </location>
</feature>
<evidence type="ECO:0000313" key="3">
    <source>
        <dbReference type="Proteomes" id="UP001221142"/>
    </source>
</evidence>
<evidence type="ECO:0000256" key="1">
    <source>
        <dbReference type="SAM" id="MobiDB-lite"/>
    </source>
</evidence>
<protein>
    <submittedName>
        <fullName evidence="2">Uncharacterized protein</fullName>
    </submittedName>
</protein>
<dbReference type="Proteomes" id="UP001221142">
    <property type="component" value="Unassembled WGS sequence"/>
</dbReference>
<evidence type="ECO:0000313" key="2">
    <source>
        <dbReference type="EMBL" id="KAJ7614955.1"/>
    </source>
</evidence>
<sequence length="212" mass="23638">MRGNSAGKTPRHDAHIYPCPACLARCAMPASHRRVVFELVQRARSEWGWRGHGHGYGCHDVAWASWSAESSSFIGANLRERDASACRAWRGVAGSKATTGLSMGEQRAWRDRARRVGSVGKRWGEDAGCRRRGQEGKGVMSHRQRLRQPETVPCCRRAVYLDSVCSNSGLGRRDAFQLQDRSRDPPPPTLTASTFPGIEQMRPHTHWMATNS</sequence>
<reference evidence="2" key="1">
    <citation type="submission" date="2023-03" db="EMBL/GenBank/DDBJ databases">
        <title>Massive genome expansion in bonnet fungi (Mycena s.s.) driven by repeated elements and novel gene families across ecological guilds.</title>
        <authorList>
            <consortium name="Lawrence Berkeley National Laboratory"/>
            <person name="Harder C.B."/>
            <person name="Miyauchi S."/>
            <person name="Viragh M."/>
            <person name="Kuo A."/>
            <person name="Thoen E."/>
            <person name="Andreopoulos B."/>
            <person name="Lu D."/>
            <person name="Skrede I."/>
            <person name="Drula E."/>
            <person name="Henrissat B."/>
            <person name="Morin E."/>
            <person name="Kohler A."/>
            <person name="Barry K."/>
            <person name="LaButti K."/>
            <person name="Morin E."/>
            <person name="Salamov A."/>
            <person name="Lipzen A."/>
            <person name="Mereny Z."/>
            <person name="Hegedus B."/>
            <person name="Baldrian P."/>
            <person name="Stursova M."/>
            <person name="Weitz H."/>
            <person name="Taylor A."/>
            <person name="Grigoriev I.V."/>
            <person name="Nagy L.G."/>
            <person name="Martin F."/>
            <person name="Kauserud H."/>
        </authorList>
    </citation>
    <scope>NUCLEOTIDE SEQUENCE</scope>
    <source>
        <strain evidence="2">9284</strain>
    </source>
</reference>
<dbReference type="AlphaFoldDB" id="A0AAD7BAL7"/>
<comment type="caution">
    <text evidence="2">The sequence shown here is derived from an EMBL/GenBank/DDBJ whole genome shotgun (WGS) entry which is preliminary data.</text>
</comment>
<feature type="region of interest" description="Disordered" evidence="1">
    <location>
        <begin position="125"/>
        <end position="144"/>
    </location>
</feature>
<feature type="compositionally biased region" description="Basic and acidic residues" evidence="1">
    <location>
        <begin position="125"/>
        <end position="135"/>
    </location>
</feature>
<accession>A0AAD7BAL7</accession>
<dbReference type="EMBL" id="JARKIF010000025">
    <property type="protein sequence ID" value="KAJ7614955.1"/>
    <property type="molecule type" value="Genomic_DNA"/>
</dbReference>
<gene>
    <name evidence="2" type="ORF">FB45DRAFT_1008555</name>
</gene>